<name>A0AAD7Z7X2_DIPPU</name>
<feature type="non-terminal residue" evidence="2">
    <location>
        <position position="1"/>
    </location>
</feature>
<sequence>MTPRHLLALVAIAVSHVKSAVFASPRSSSSPDFWWDMTLNRRALISFMIFPPLTSEIIDKFGDELDSEKFDWDLGFANGSSVQWPAGGHGFWTIWKWNSTQNEDTTGGGFIFNETELEIAAGANWLHDARTDTITWNCFVEGNVAGSLPWSDWSMTLEDGTIIGFKKENSKWGFITGEDNVMSKHCATGSQVVGKRYKYLNGREVDSSIDTDPFKAADRHKRSPDFFDKVSQTLKKWANKLKQFFTGEQNEEDGQNDPEGRE</sequence>
<organism evidence="2 3">
    <name type="scientific">Diploptera punctata</name>
    <name type="common">Pacific beetle cockroach</name>
    <dbReference type="NCBI Taxonomy" id="6984"/>
    <lineage>
        <taxon>Eukaryota</taxon>
        <taxon>Metazoa</taxon>
        <taxon>Ecdysozoa</taxon>
        <taxon>Arthropoda</taxon>
        <taxon>Hexapoda</taxon>
        <taxon>Insecta</taxon>
        <taxon>Pterygota</taxon>
        <taxon>Neoptera</taxon>
        <taxon>Polyneoptera</taxon>
        <taxon>Dictyoptera</taxon>
        <taxon>Blattodea</taxon>
        <taxon>Blaberoidea</taxon>
        <taxon>Blaberidae</taxon>
        <taxon>Diplopterinae</taxon>
        <taxon>Diploptera</taxon>
    </lineage>
</organism>
<keyword evidence="1" id="KW-0732">Signal</keyword>
<dbReference type="AlphaFoldDB" id="A0AAD7Z7X2"/>
<evidence type="ECO:0000256" key="1">
    <source>
        <dbReference type="SAM" id="SignalP"/>
    </source>
</evidence>
<keyword evidence="3" id="KW-1185">Reference proteome</keyword>
<feature type="chain" id="PRO_5042118879" evidence="1">
    <location>
        <begin position="20"/>
        <end position="262"/>
    </location>
</feature>
<comment type="caution">
    <text evidence="2">The sequence shown here is derived from an EMBL/GenBank/DDBJ whole genome shotgun (WGS) entry which is preliminary data.</text>
</comment>
<reference evidence="2" key="2">
    <citation type="submission" date="2023-05" db="EMBL/GenBank/DDBJ databases">
        <authorList>
            <person name="Fouks B."/>
        </authorList>
    </citation>
    <scope>NUCLEOTIDE SEQUENCE</scope>
    <source>
        <strain evidence="2">Stay&amp;Tobe</strain>
        <tissue evidence="2">Testes</tissue>
    </source>
</reference>
<evidence type="ECO:0000313" key="2">
    <source>
        <dbReference type="EMBL" id="KAJ9575810.1"/>
    </source>
</evidence>
<gene>
    <name evidence="2" type="ORF">L9F63_007351</name>
</gene>
<protein>
    <submittedName>
        <fullName evidence="2">Uncharacterized protein</fullName>
    </submittedName>
</protein>
<evidence type="ECO:0000313" key="3">
    <source>
        <dbReference type="Proteomes" id="UP001233999"/>
    </source>
</evidence>
<feature type="signal peptide" evidence="1">
    <location>
        <begin position="1"/>
        <end position="19"/>
    </location>
</feature>
<proteinExistence type="predicted"/>
<dbReference type="EMBL" id="JASPKZ010009820">
    <property type="protein sequence ID" value="KAJ9575810.1"/>
    <property type="molecule type" value="Genomic_DNA"/>
</dbReference>
<dbReference type="Proteomes" id="UP001233999">
    <property type="component" value="Unassembled WGS sequence"/>
</dbReference>
<accession>A0AAD7Z7X2</accession>
<reference evidence="2" key="1">
    <citation type="journal article" date="2023" name="IScience">
        <title>Live-bearing cockroach genome reveals convergent evolutionary mechanisms linked to viviparity in insects and beyond.</title>
        <authorList>
            <person name="Fouks B."/>
            <person name="Harrison M.C."/>
            <person name="Mikhailova A.A."/>
            <person name="Marchal E."/>
            <person name="English S."/>
            <person name="Carruthers M."/>
            <person name="Jennings E.C."/>
            <person name="Chiamaka E.L."/>
            <person name="Frigard R.A."/>
            <person name="Pippel M."/>
            <person name="Attardo G.M."/>
            <person name="Benoit J.B."/>
            <person name="Bornberg-Bauer E."/>
            <person name="Tobe S.S."/>
        </authorList>
    </citation>
    <scope>NUCLEOTIDE SEQUENCE</scope>
    <source>
        <strain evidence="2">Stay&amp;Tobe</strain>
    </source>
</reference>